<dbReference type="WBParaSite" id="nRc.2.0.1.t03036-RA">
    <property type="protein sequence ID" value="nRc.2.0.1.t03036-RA"/>
    <property type="gene ID" value="nRc.2.0.1.g03036"/>
</dbReference>
<dbReference type="AlphaFoldDB" id="A0A915HNF2"/>
<protein>
    <submittedName>
        <fullName evidence="2">Secreted protein</fullName>
    </submittedName>
</protein>
<keyword evidence="1" id="KW-1185">Reference proteome</keyword>
<dbReference type="Proteomes" id="UP000887565">
    <property type="component" value="Unplaced"/>
</dbReference>
<evidence type="ECO:0000313" key="2">
    <source>
        <dbReference type="WBParaSite" id="nRc.2.0.1.t03036-RA"/>
    </source>
</evidence>
<sequence length="67" mass="7701">MFRLCKQLTKVWAPFLINCKLSNCWCKAKSKNKRKSQMCDSLLLPNKYNTGGARAKNHKMGAKPKNE</sequence>
<evidence type="ECO:0000313" key="1">
    <source>
        <dbReference type="Proteomes" id="UP000887565"/>
    </source>
</evidence>
<name>A0A915HNF2_ROMCU</name>
<accession>A0A915HNF2</accession>
<organism evidence="1 2">
    <name type="scientific">Romanomermis culicivorax</name>
    <name type="common">Nematode worm</name>
    <dbReference type="NCBI Taxonomy" id="13658"/>
    <lineage>
        <taxon>Eukaryota</taxon>
        <taxon>Metazoa</taxon>
        <taxon>Ecdysozoa</taxon>
        <taxon>Nematoda</taxon>
        <taxon>Enoplea</taxon>
        <taxon>Dorylaimia</taxon>
        <taxon>Mermithida</taxon>
        <taxon>Mermithoidea</taxon>
        <taxon>Mermithidae</taxon>
        <taxon>Romanomermis</taxon>
    </lineage>
</organism>
<reference evidence="2" key="1">
    <citation type="submission" date="2022-11" db="UniProtKB">
        <authorList>
            <consortium name="WormBaseParasite"/>
        </authorList>
    </citation>
    <scope>IDENTIFICATION</scope>
</reference>
<proteinExistence type="predicted"/>